<evidence type="ECO:0000256" key="8">
    <source>
        <dbReference type="ARBA" id="ARBA00022898"/>
    </source>
</evidence>
<dbReference type="EC" id="2.6.1.9" evidence="11"/>
<sequence length="359" mass="40024">MKTDTEYEKLIRQEIRSLEPYRSPAFDCRIKLDLNESPFDIPAELKDRIYEKARGLNWHRYHDEFEPVLKKQLAEHDSHLTEGVLIGNGSNALIFHALLASVGAGDAVVFPEPTFSLYRQNVTVLGGNPAAFRLREKDFSLDEEQAVALVEKSRAAAVVLCSPNNPTGNRIPNAAIERIAGSTEALIIVDEAYMHFAEDSAFELLAKYPNLILLRTFSKAFGLAGLRFGYALCAPELAHEIVKVQLPHHVSFFTQLAALTMLEEPLLVEERVAEIKRGRRYLQERLAHLPGIRPLASETNFILIECGEKPAAEVFNGLLKLGVLIRNVSGYPGLSRYLRITVGKPAENEALIAALEEVL</sequence>
<keyword evidence="7 11" id="KW-0808">Transferase</keyword>
<dbReference type="InterPro" id="IPR005861">
    <property type="entry name" value="HisP_aminotrans"/>
</dbReference>
<evidence type="ECO:0000313" key="14">
    <source>
        <dbReference type="Proteomes" id="UP000179129"/>
    </source>
</evidence>
<dbReference type="HAMAP" id="MF_01023">
    <property type="entry name" value="HisC_aminotrans_2"/>
    <property type="match status" value="1"/>
</dbReference>
<dbReference type="InterPro" id="IPR015422">
    <property type="entry name" value="PyrdxlP-dep_Trfase_small"/>
</dbReference>
<dbReference type="EMBL" id="MFIX01000056">
    <property type="protein sequence ID" value="OGG05399.1"/>
    <property type="molecule type" value="Genomic_DNA"/>
</dbReference>
<dbReference type="InterPro" id="IPR004839">
    <property type="entry name" value="Aminotransferase_I/II_large"/>
</dbReference>
<dbReference type="PANTHER" id="PTHR43643">
    <property type="entry name" value="HISTIDINOL-PHOSPHATE AMINOTRANSFERASE 2"/>
    <property type="match status" value="1"/>
</dbReference>
<dbReference type="Pfam" id="PF00155">
    <property type="entry name" value="Aminotran_1_2"/>
    <property type="match status" value="1"/>
</dbReference>
<evidence type="ECO:0000256" key="9">
    <source>
        <dbReference type="ARBA" id="ARBA00023102"/>
    </source>
</evidence>
<dbReference type="InterPro" id="IPR001917">
    <property type="entry name" value="Aminotrans_II_pyridoxalP_BS"/>
</dbReference>
<dbReference type="Gene3D" id="3.90.1150.10">
    <property type="entry name" value="Aspartate Aminotransferase, domain 1"/>
    <property type="match status" value="1"/>
</dbReference>
<evidence type="ECO:0000256" key="7">
    <source>
        <dbReference type="ARBA" id="ARBA00022679"/>
    </source>
</evidence>
<evidence type="ECO:0000256" key="4">
    <source>
        <dbReference type="ARBA" id="ARBA00011738"/>
    </source>
</evidence>
<keyword evidence="9 11" id="KW-0368">Histidine biosynthesis</keyword>
<evidence type="ECO:0000256" key="2">
    <source>
        <dbReference type="ARBA" id="ARBA00005011"/>
    </source>
</evidence>
<comment type="caution">
    <text evidence="13">The sequence shown here is derived from an EMBL/GenBank/DDBJ whole genome shotgun (WGS) entry which is preliminary data.</text>
</comment>
<feature type="domain" description="Aminotransferase class I/classII large" evidence="12">
    <location>
        <begin position="30"/>
        <end position="355"/>
    </location>
</feature>
<feature type="modified residue" description="N6-(pyridoxal phosphate)lysine" evidence="11">
    <location>
        <position position="219"/>
    </location>
</feature>
<evidence type="ECO:0000313" key="13">
    <source>
        <dbReference type="EMBL" id="OGG05399.1"/>
    </source>
</evidence>
<reference evidence="13 14" key="1">
    <citation type="journal article" date="2016" name="Nat. Commun.">
        <title>Thousands of microbial genomes shed light on interconnected biogeochemical processes in an aquifer system.</title>
        <authorList>
            <person name="Anantharaman K."/>
            <person name="Brown C.T."/>
            <person name="Hug L.A."/>
            <person name="Sharon I."/>
            <person name="Castelle C.J."/>
            <person name="Probst A.J."/>
            <person name="Thomas B.C."/>
            <person name="Singh A."/>
            <person name="Wilkins M.J."/>
            <person name="Karaoz U."/>
            <person name="Brodie E.L."/>
            <person name="Williams K.H."/>
            <person name="Hubbard S.S."/>
            <person name="Banfield J.F."/>
        </authorList>
    </citation>
    <scope>NUCLEOTIDE SEQUENCE [LARGE SCALE GENOMIC DNA]</scope>
</reference>
<keyword evidence="5 11" id="KW-0032">Aminotransferase</keyword>
<organism evidence="13 14">
    <name type="scientific">Candidatus Glassbacteria bacterium RIFCSPLOWO2_12_FULL_58_11</name>
    <dbReference type="NCBI Taxonomy" id="1817867"/>
    <lineage>
        <taxon>Bacteria</taxon>
        <taxon>Candidatus Glassiibacteriota</taxon>
    </lineage>
</organism>
<dbReference type="UniPathway" id="UPA00031">
    <property type="reaction ID" value="UER00012"/>
</dbReference>
<accession>A0A1F5YYX9</accession>
<dbReference type="AlphaFoldDB" id="A0A1F5YYX9"/>
<proteinExistence type="inferred from homology"/>
<dbReference type="Proteomes" id="UP000179129">
    <property type="component" value="Unassembled WGS sequence"/>
</dbReference>
<evidence type="ECO:0000256" key="6">
    <source>
        <dbReference type="ARBA" id="ARBA00022605"/>
    </source>
</evidence>
<dbReference type="GO" id="GO:0030170">
    <property type="term" value="F:pyridoxal phosphate binding"/>
    <property type="evidence" value="ECO:0007669"/>
    <property type="project" value="InterPro"/>
</dbReference>
<comment type="cofactor">
    <cofactor evidence="1 11">
        <name>pyridoxal 5'-phosphate</name>
        <dbReference type="ChEBI" id="CHEBI:597326"/>
    </cofactor>
</comment>
<comment type="pathway">
    <text evidence="2 11">Amino-acid biosynthesis; L-histidine biosynthesis; L-histidine from 5-phospho-alpha-D-ribose 1-diphosphate: step 7/9.</text>
</comment>
<keyword evidence="6 11" id="KW-0028">Amino-acid biosynthesis</keyword>
<dbReference type="Gene3D" id="3.40.640.10">
    <property type="entry name" value="Type I PLP-dependent aspartate aminotransferase-like (Major domain)"/>
    <property type="match status" value="1"/>
</dbReference>
<evidence type="ECO:0000256" key="3">
    <source>
        <dbReference type="ARBA" id="ARBA00007970"/>
    </source>
</evidence>
<evidence type="ECO:0000256" key="10">
    <source>
        <dbReference type="ARBA" id="ARBA00047481"/>
    </source>
</evidence>
<dbReference type="CDD" id="cd00609">
    <property type="entry name" value="AAT_like"/>
    <property type="match status" value="1"/>
</dbReference>
<name>A0A1F5YYX9_9BACT</name>
<evidence type="ECO:0000256" key="5">
    <source>
        <dbReference type="ARBA" id="ARBA00022576"/>
    </source>
</evidence>
<comment type="similarity">
    <text evidence="3 11">Belongs to the class-II pyridoxal-phosphate-dependent aminotransferase family. Histidinol-phosphate aminotransferase subfamily.</text>
</comment>
<dbReference type="GO" id="GO:0004400">
    <property type="term" value="F:histidinol-phosphate transaminase activity"/>
    <property type="evidence" value="ECO:0007669"/>
    <property type="project" value="UniProtKB-UniRule"/>
</dbReference>
<evidence type="ECO:0000259" key="12">
    <source>
        <dbReference type="Pfam" id="PF00155"/>
    </source>
</evidence>
<dbReference type="InterPro" id="IPR015424">
    <property type="entry name" value="PyrdxlP-dep_Trfase"/>
</dbReference>
<dbReference type="InterPro" id="IPR050106">
    <property type="entry name" value="HistidinolP_aminotransfase"/>
</dbReference>
<comment type="catalytic activity">
    <reaction evidence="10 11">
        <text>L-histidinol phosphate + 2-oxoglutarate = 3-(imidazol-4-yl)-2-oxopropyl phosphate + L-glutamate</text>
        <dbReference type="Rhea" id="RHEA:23744"/>
        <dbReference type="ChEBI" id="CHEBI:16810"/>
        <dbReference type="ChEBI" id="CHEBI:29985"/>
        <dbReference type="ChEBI" id="CHEBI:57766"/>
        <dbReference type="ChEBI" id="CHEBI:57980"/>
        <dbReference type="EC" id="2.6.1.9"/>
    </reaction>
</comment>
<evidence type="ECO:0000256" key="11">
    <source>
        <dbReference type="HAMAP-Rule" id="MF_01023"/>
    </source>
</evidence>
<gene>
    <name evidence="11" type="primary">hisC</name>
    <name evidence="13" type="ORF">A3F83_15490</name>
</gene>
<dbReference type="SUPFAM" id="SSF53383">
    <property type="entry name" value="PLP-dependent transferases"/>
    <property type="match status" value="1"/>
</dbReference>
<protein>
    <recommendedName>
        <fullName evidence="11">Histidinol-phosphate aminotransferase</fullName>
        <ecNumber evidence="11">2.6.1.9</ecNumber>
    </recommendedName>
    <alternativeName>
        <fullName evidence="11">Imidazole acetol-phosphate transaminase</fullName>
    </alternativeName>
</protein>
<dbReference type="PROSITE" id="PS00599">
    <property type="entry name" value="AA_TRANSFER_CLASS_2"/>
    <property type="match status" value="1"/>
</dbReference>
<evidence type="ECO:0000256" key="1">
    <source>
        <dbReference type="ARBA" id="ARBA00001933"/>
    </source>
</evidence>
<dbReference type="InterPro" id="IPR015421">
    <property type="entry name" value="PyrdxlP-dep_Trfase_major"/>
</dbReference>
<keyword evidence="8 11" id="KW-0663">Pyridoxal phosphate</keyword>
<dbReference type="GO" id="GO:0000105">
    <property type="term" value="P:L-histidine biosynthetic process"/>
    <property type="evidence" value="ECO:0007669"/>
    <property type="project" value="UniProtKB-UniRule"/>
</dbReference>
<comment type="subunit">
    <text evidence="4 11">Homodimer.</text>
</comment>
<dbReference type="PANTHER" id="PTHR43643:SF6">
    <property type="entry name" value="HISTIDINOL-PHOSPHATE AMINOTRANSFERASE"/>
    <property type="match status" value="1"/>
</dbReference>
<dbReference type="STRING" id="1817867.A3F83_15490"/>
<dbReference type="NCBIfam" id="TIGR01141">
    <property type="entry name" value="hisC"/>
    <property type="match status" value="1"/>
</dbReference>